<dbReference type="RefSeq" id="XP_018385882.1">
    <property type="nucleotide sequence ID" value="XM_018530165.1"/>
</dbReference>
<dbReference type="SUPFAM" id="SSF57701">
    <property type="entry name" value="Zn2/Cys6 DNA-binding domain"/>
    <property type="match status" value="1"/>
</dbReference>
<dbReference type="STRING" id="5599.A0A177DMT3"/>
<feature type="compositionally biased region" description="Polar residues" evidence="4">
    <location>
        <begin position="1"/>
        <end position="19"/>
    </location>
</feature>
<reference evidence="9" key="2">
    <citation type="journal article" date="2019" name="bioRxiv">
        <title>Genomics, evolutionary history and diagnostics of the Alternaria alternata species group including apple and Asian pear pathotypes.</title>
        <authorList>
            <person name="Armitage A.D."/>
            <person name="Cockerton H.M."/>
            <person name="Sreenivasaprasad S."/>
            <person name="Woodhall J.W."/>
            <person name="Lane C.R."/>
            <person name="Harrison R.J."/>
            <person name="Clarkson J.P."/>
        </authorList>
    </citation>
    <scope>NUCLEOTIDE SEQUENCE [LARGE SCALE GENOMIC DNA]</scope>
    <source>
        <strain evidence="9">FERA 1177</strain>
    </source>
</reference>
<comment type="subcellular location">
    <subcellularLocation>
        <location evidence="1">Nucleus</location>
    </subcellularLocation>
</comment>
<dbReference type="SMART" id="SM00906">
    <property type="entry name" value="Fungal_trans"/>
    <property type="match status" value="1"/>
</dbReference>
<evidence type="ECO:0000256" key="1">
    <source>
        <dbReference type="ARBA" id="ARBA00004123"/>
    </source>
</evidence>
<dbReference type="PROSITE" id="PS50048">
    <property type="entry name" value="ZN2_CY6_FUNGAL_2"/>
    <property type="match status" value="1"/>
</dbReference>
<feature type="region of interest" description="Disordered" evidence="4">
    <location>
        <begin position="801"/>
        <end position="832"/>
    </location>
</feature>
<gene>
    <name evidence="7" type="ORF">AA0117_g9585</name>
    <name evidence="6" type="ORF">CC77DRAFT_127856</name>
</gene>
<feature type="compositionally biased region" description="Polar residues" evidence="4">
    <location>
        <begin position="718"/>
        <end position="753"/>
    </location>
</feature>
<keyword evidence="2" id="KW-0479">Metal-binding</keyword>
<evidence type="ECO:0000256" key="2">
    <source>
        <dbReference type="ARBA" id="ARBA00022723"/>
    </source>
</evidence>
<dbReference type="GO" id="GO:0008270">
    <property type="term" value="F:zinc ion binding"/>
    <property type="evidence" value="ECO:0007669"/>
    <property type="project" value="InterPro"/>
</dbReference>
<keyword evidence="8" id="KW-1185">Reference proteome</keyword>
<dbReference type="AlphaFoldDB" id="A0A177DMT3"/>
<feature type="region of interest" description="Disordered" evidence="4">
    <location>
        <begin position="703"/>
        <end position="759"/>
    </location>
</feature>
<evidence type="ECO:0000259" key="5">
    <source>
        <dbReference type="PROSITE" id="PS50048"/>
    </source>
</evidence>
<feature type="domain" description="Zn(2)-C6 fungal-type" evidence="5">
    <location>
        <begin position="39"/>
        <end position="68"/>
    </location>
</feature>
<evidence type="ECO:0000313" key="9">
    <source>
        <dbReference type="Proteomes" id="UP000291422"/>
    </source>
</evidence>
<dbReference type="OMA" id="ISRIMMA"/>
<proteinExistence type="predicted"/>
<evidence type="ECO:0000256" key="3">
    <source>
        <dbReference type="ARBA" id="ARBA00023242"/>
    </source>
</evidence>
<dbReference type="CDD" id="cd12148">
    <property type="entry name" value="fungal_TF_MHR"/>
    <property type="match status" value="1"/>
</dbReference>
<dbReference type="PROSITE" id="PS00463">
    <property type="entry name" value="ZN2_CY6_FUNGAL_1"/>
    <property type="match status" value="1"/>
</dbReference>
<dbReference type="Proteomes" id="UP000291422">
    <property type="component" value="Unassembled WGS sequence"/>
</dbReference>
<dbReference type="VEuPathDB" id="FungiDB:CC77DRAFT_127856"/>
<evidence type="ECO:0000313" key="7">
    <source>
        <dbReference type="EMBL" id="RYN71481.1"/>
    </source>
</evidence>
<feature type="compositionally biased region" description="Basic and acidic residues" evidence="4">
    <location>
        <begin position="105"/>
        <end position="120"/>
    </location>
</feature>
<dbReference type="CDD" id="cd00067">
    <property type="entry name" value="GAL4"/>
    <property type="match status" value="1"/>
</dbReference>
<evidence type="ECO:0000313" key="8">
    <source>
        <dbReference type="Proteomes" id="UP000077248"/>
    </source>
</evidence>
<dbReference type="InterPro" id="IPR001138">
    <property type="entry name" value="Zn2Cys6_DnaBD"/>
</dbReference>
<feature type="region of interest" description="Disordered" evidence="4">
    <location>
        <begin position="102"/>
        <end position="148"/>
    </location>
</feature>
<organism evidence="6 8">
    <name type="scientific">Alternaria alternata</name>
    <name type="common">Alternaria rot fungus</name>
    <name type="synonym">Torula alternata</name>
    <dbReference type="NCBI Taxonomy" id="5599"/>
    <lineage>
        <taxon>Eukaryota</taxon>
        <taxon>Fungi</taxon>
        <taxon>Dikarya</taxon>
        <taxon>Ascomycota</taxon>
        <taxon>Pezizomycotina</taxon>
        <taxon>Dothideomycetes</taxon>
        <taxon>Pleosporomycetidae</taxon>
        <taxon>Pleosporales</taxon>
        <taxon>Pleosporineae</taxon>
        <taxon>Pleosporaceae</taxon>
        <taxon>Alternaria</taxon>
        <taxon>Alternaria sect. Alternaria</taxon>
        <taxon>Alternaria alternata complex</taxon>
    </lineage>
</organism>
<dbReference type="Gene3D" id="4.10.240.10">
    <property type="entry name" value="Zn(2)-C6 fungal-type DNA-binding domain"/>
    <property type="match status" value="1"/>
</dbReference>
<feature type="region of interest" description="Disordered" evidence="4">
    <location>
        <begin position="1"/>
        <end position="41"/>
    </location>
</feature>
<dbReference type="Pfam" id="PF00172">
    <property type="entry name" value="Zn_clus"/>
    <property type="match status" value="1"/>
</dbReference>
<dbReference type="GO" id="GO:0000981">
    <property type="term" value="F:DNA-binding transcription factor activity, RNA polymerase II-specific"/>
    <property type="evidence" value="ECO:0007669"/>
    <property type="project" value="InterPro"/>
</dbReference>
<dbReference type="PANTHER" id="PTHR31001:SF50">
    <property type="entry name" value="ZN(II)2CYS6 TRANSCRIPTION FACTOR (EUROFUNG)"/>
    <property type="match status" value="1"/>
</dbReference>
<evidence type="ECO:0000256" key="4">
    <source>
        <dbReference type="SAM" id="MobiDB-lite"/>
    </source>
</evidence>
<dbReference type="EMBL" id="PDXD01000032">
    <property type="protein sequence ID" value="RYN71481.1"/>
    <property type="molecule type" value="Genomic_DNA"/>
</dbReference>
<keyword evidence="3" id="KW-0539">Nucleus</keyword>
<name>A0A177DMT3_ALTAL</name>
<reference evidence="7" key="3">
    <citation type="journal article" date="2019" name="J. ISSAAS">
        <title>Genomics, evolutionary history and diagnostics of the Alternaria alternata species group including apple and Asian pear pathotypes.</title>
        <authorList>
            <person name="Armitage A.D."/>
            <person name="Cockerton H.M."/>
            <person name="Sreenivasaprasad S."/>
            <person name="Woodhall J."/>
            <person name="Lane C."/>
            <person name="Harrison R.J."/>
            <person name="Clarkson J.P."/>
        </authorList>
    </citation>
    <scope>NUCLEOTIDE SEQUENCE</scope>
    <source>
        <strain evidence="7">FERA 1177</strain>
    </source>
</reference>
<protein>
    <submittedName>
        <fullName evidence="7">Bikaverin cluster transcription factor</fullName>
    </submittedName>
</protein>
<dbReference type="SMART" id="SM00066">
    <property type="entry name" value="GAL4"/>
    <property type="match status" value="1"/>
</dbReference>
<dbReference type="PANTHER" id="PTHR31001">
    <property type="entry name" value="UNCHARACTERIZED TRANSCRIPTIONAL REGULATORY PROTEIN"/>
    <property type="match status" value="1"/>
</dbReference>
<dbReference type="InterPro" id="IPR050613">
    <property type="entry name" value="Sec_Metabolite_Reg"/>
</dbReference>
<dbReference type="Pfam" id="PF04082">
    <property type="entry name" value="Fungal_trans"/>
    <property type="match status" value="1"/>
</dbReference>
<dbReference type="KEGG" id="aalt:CC77DRAFT_127856"/>
<dbReference type="GeneID" id="29115759"/>
<dbReference type="GO" id="GO:0005634">
    <property type="term" value="C:nucleus"/>
    <property type="evidence" value="ECO:0007669"/>
    <property type="project" value="UniProtKB-SubCell"/>
</dbReference>
<dbReference type="InterPro" id="IPR007219">
    <property type="entry name" value="XnlR_reg_dom"/>
</dbReference>
<reference evidence="6 8" key="1">
    <citation type="submission" date="2016-05" db="EMBL/GenBank/DDBJ databases">
        <title>Comparative analysis of secretome profiles of manganese(II)-oxidizing ascomycete fungi.</title>
        <authorList>
            <consortium name="DOE Joint Genome Institute"/>
            <person name="Zeiner C.A."/>
            <person name="Purvine S.O."/>
            <person name="Zink E.M."/>
            <person name="Wu S."/>
            <person name="Pasa-Tolic L."/>
            <person name="Chaput D.L."/>
            <person name="Haridas S."/>
            <person name="Grigoriev I.V."/>
            <person name="Santelli C.M."/>
            <person name="Hansel C.M."/>
        </authorList>
    </citation>
    <scope>NUCLEOTIDE SEQUENCE [LARGE SCALE GENOMIC DNA]</scope>
    <source>
        <strain evidence="6 8">SRC1lrK2f</strain>
    </source>
</reference>
<feature type="compositionally biased region" description="Polar residues" evidence="4">
    <location>
        <begin position="801"/>
        <end position="815"/>
    </location>
</feature>
<accession>A0A177DMT3</accession>
<sequence>MSDEIQSSQTSPNGTQRLNGSVSGPSPGGGAGPTPNPRSCVTCRRRKVKCDKKNPCSNCVRAKIDCIFPGPGRAPRKSRKPPDAELLERLRRLEGVVTSLNAQVEGHEQEAADRERERKNSASAEGGCPSGQPQVPWPTKQHGARVETDNSVEGLENRFGRLVVEKGRSRYINNSFWASLNNEVEDLKSILIEPSDDEDDAPSPESSNMSSHQSFVFGYSSSNVDMHALHPPEQQAREFWDVYKDHVESLVKVLHVPSFEPVIFDAFAHIDKVSKGMETLLFAIYYGAVTSTTAEVCLERWGEDRNALLNKYRFGLEQALARANFLYCDEVIILQSFVIFLVLLRRNDDARKIWTLTGLAVRIAQTLGIHRDGSHFGLPPFEIEMRRRLWWQVCILDARSSEDHGCDPTIVEAQFDTKMPLNVNDTDLHPDMTEFPEDRQGFTDMTFCLLRFEITHIFRRIIYVPPGPNRCTEYFSGLTIEQKEKWISDAHQAMEDKYLKNCDMSIPICWVTATISRLIMSKMWLVVYHPHQRKDGGATLPQETKDKLFITSLENVEYSILLETEARTMKWGWLFRTYVQWHAIAFLLSELCVRTKGEAVERAWRALEATAGRWWFPLNDASPLRKGQQGTLWKPLRKLLAKARAARERELALERASLALRNGQFANSAFAFQGPNALNQANQSAATTAQHEAKILDSMLRPSAPKLGEMPSAELPSWPSSPAQAKSRTNSLQDGKSSIQQQPLPNEQSNSARGKSASPGKEFGDLFEYGLDNVINDVMGSGGVLDGTVLNWPAYTPTTMTAQPATSNTTSTHSYGTHGMNPPTAANGYPTFGDGMLPTTSMDFSIDSNNTAGLSNANINGNRQQHVQEAVMMDDGDMDWTLWDDMVNQYGIEGTPTNPASTAGLVPWF</sequence>
<dbReference type="Proteomes" id="UP000077248">
    <property type="component" value="Unassembled WGS sequence"/>
</dbReference>
<dbReference type="GO" id="GO:0006351">
    <property type="term" value="P:DNA-templated transcription"/>
    <property type="evidence" value="ECO:0007669"/>
    <property type="project" value="InterPro"/>
</dbReference>
<evidence type="ECO:0000313" key="6">
    <source>
        <dbReference type="EMBL" id="OAG20461.1"/>
    </source>
</evidence>
<dbReference type="GO" id="GO:0003677">
    <property type="term" value="F:DNA binding"/>
    <property type="evidence" value="ECO:0007669"/>
    <property type="project" value="InterPro"/>
</dbReference>
<dbReference type="InterPro" id="IPR036864">
    <property type="entry name" value="Zn2-C6_fun-type_DNA-bd_sf"/>
</dbReference>
<dbReference type="EMBL" id="KV441479">
    <property type="protein sequence ID" value="OAG20461.1"/>
    <property type="molecule type" value="Genomic_DNA"/>
</dbReference>